<evidence type="ECO:0000313" key="12">
    <source>
        <dbReference type="EMBL" id="CAK6969602.1"/>
    </source>
</evidence>
<evidence type="ECO:0000256" key="5">
    <source>
        <dbReference type="ARBA" id="ARBA00023015"/>
    </source>
</evidence>
<dbReference type="PANTHER" id="PTHR12081:SF19">
    <property type="entry name" value="TRANSCRIPTION FACTOR E2F6"/>
    <property type="match status" value="1"/>
</dbReference>
<dbReference type="SMART" id="SM00980">
    <property type="entry name" value="THAP"/>
    <property type="match status" value="1"/>
</dbReference>
<evidence type="ECO:0000256" key="3">
    <source>
        <dbReference type="ARBA" id="ARBA00022771"/>
    </source>
</evidence>
<dbReference type="SMART" id="SM00692">
    <property type="entry name" value="DM3"/>
    <property type="match status" value="1"/>
</dbReference>
<dbReference type="Pfam" id="PF05485">
    <property type="entry name" value="THAP"/>
    <property type="match status" value="1"/>
</dbReference>
<dbReference type="InterPro" id="IPR037241">
    <property type="entry name" value="E2F-DP_heterodim"/>
</dbReference>
<evidence type="ECO:0000256" key="2">
    <source>
        <dbReference type="ARBA" id="ARBA00022723"/>
    </source>
</evidence>
<reference evidence="12 13" key="1">
    <citation type="submission" date="2024-01" db="EMBL/GenBank/DDBJ databases">
        <authorList>
            <person name="Alioto T."/>
            <person name="Alioto T."/>
            <person name="Gomez Garrido J."/>
        </authorList>
    </citation>
    <scope>NUCLEOTIDE SEQUENCE [LARGE SCALE GENOMIC DNA]</scope>
</reference>
<dbReference type="InterPro" id="IPR003316">
    <property type="entry name" value="E2F_WHTH_DNA-bd_dom"/>
</dbReference>
<evidence type="ECO:0000256" key="9">
    <source>
        <dbReference type="RuleBase" id="RU003796"/>
    </source>
</evidence>
<dbReference type="Pfam" id="PF02319">
    <property type="entry name" value="WHD_E2F_TDP"/>
    <property type="match status" value="1"/>
</dbReference>
<evidence type="ECO:0000256" key="7">
    <source>
        <dbReference type="ARBA" id="ARBA00023163"/>
    </source>
</evidence>
<feature type="region of interest" description="Disordered" evidence="10">
    <location>
        <begin position="81"/>
        <end position="178"/>
    </location>
</feature>
<dbReference type="SUPFAM" id="SSF144074">
    <property type="entry name" value="E2F-DP heterodimerization region"/>
    <property type="match status" value="1"/>
</dbReference>
<comment type="similarity">
    <text evidence="1 9">Belongs to the E2F/DP family.</text>
</comment>
<evidence type="ECO:0000256" key="4">
    <source>
        <dbReference type="ARBA" id="ARBA00022833"/>
    </source>
</evidence>
<keyword evidence="2" id="KW-0479">Metal-binding</keyword>
<dbReference type="GO" id="GO:0000978">
    <property type="term" value="F:RNA polymerase II cis-regulatory region sequence-specific DNA binding"/>
    <property type="evidence" value="ECO:0007669"/>
    <property type="project" value="InterPro"/>
</dbReference>
<keyword evidence="5 9" id="KW-0805">Transcription regulation</keyword>
<dbReference type="SUPFAM" id="SSF46785">
    <property type="entry name" value="Winged helix' DNA-binding domain"/>
    <property type="match status" value="1"/>
</dbReference>
<dbReference type="PANTHER" id="PTHR12081">
    <property type="entry name" value="TRANSCRIPTION FACTOR E2F"/>
    <property type="match status" value="1"/>
</dbReference>
<feature type="domain" description="THAP-type" evidence="11">
    <location>
        <begin position="1"/>
        <end position="87"/>
    </location>
</feature>
<dbReference type="InterPro" id="IPR006612">
    <property type="entry name" value="THAP_Znf"/>
</dbReference>
<gene>
    <name evidence="12" type="ORF">FSCOSCO3_A013859</name>
</gene>
<name>A0AAV1PGH8_SCOSC</name>
<keyword evidence="13" id="KW-1185">Reference proteome</keyword>
<keyword evidence="9" id="KW-0539">Nucleus</keyword>
<sequence>MVKCVVAGCPNRQVDGTGTGTGEILSRTPKRFFSFPTDPARVKVWLAALRETGKQDPIGEHLICEDHFLPEDISSSEVTSDAIPIMPPDLDGSLGLSSSWRVESSEEEEQCATGGCDYDDDDDEGGEGDAPAAAAEPSAQDLPQQDQFGCFEDPPPEEDAKKTSPPKKIEPNQLKKATKRSVVPLETLTVRFLELLQATPNRSVDLLQAAKTLQIRKHRLINITNVLHDISFIRMKSANNIKWSASWPISSFLSEYNRATELENKQENEAELENLELVEDTLNGLIKSCTQELFNMTNDFKNAAYPF</sequence>
<evidence type="ECO:0000256" key="6">
    <source>
        <dbReference type="ARBA" id="ARBA00023125"/>
    </source>
</evidence>
<dbReference type="AlphaFoldDB" id="A0AAV1PGH8"/>
<dbReference type="SMART" id="SM01372">
    <property type="entry name" value="E2F_TDP"/>
    <property type="match status" value="1"/>
</dbReference>
<dbReference type="GO" id="GO:0008270">
    <property type="term" value="F:zinc ion binding"/>
    <property type="evidence" value="ECO:0007669"/>
    <property type="project" value="UniProtKB-KW"/>
</dbReference>
<dbReference type="Gene3D" id="1.10.10.10">
    <property type="entry name" value="Winged helix-like DNA-binding domain superfamily/Winged helix DNA-binding domain"/>
    <property type="match status" value="1"/>
</dbReference>
<dbReference type="InterPro" id="IPR036390">
    <property type="entry name" value="WH_DNA-bd_sf"/>
</dbReference>
<dbReference type="SUPFAM" id="SSF57716">
    <property type="entry name" value="Glucocorticoid receptor-like (DNA-binding domain)"/>
    <property type="match status" value="1"/>
</dbReference>
<keyword evidence="4" id="KW-0862">Zinc</keyword>
<dbReference type="Proteomes" id="UP001314229">
    <property type="component" value="Unassembled WGS sequence"/>
</dbReference>
<feature type="compositionally biased region" description="Acidic residues" evidence="10">
    <location>
        <begin position="117"/>
        <end position="127"/>
    </location>
</feature>
<keyword evidence="7 9" id="KW-0804">Transcription</keyword>
<evidence type="ECO:0000256" key="1">
    <source>
        <dbReference type="ARBA" id="ARBA00010940"/>
    </source>
</evidence>
<evidence type="ECO:0000313" key="13">
    <source>
        <dbReference type="Proteomes" id="UP001314229"/>
    </source>
</evidence>
<dbReference type="InterPro" id="IPR015633">
    <property type="entry name" value="E2F"/>
</dbReference>
<comment type="subcellular location">
    <subcellularLocation>
        <location evidence="9">Nucleus</location>
    </subcellularLocation>
</comment>
<feature type="compositionally biased region" description="Low complexity" evidence="10">
    <location>
        <begin position="89"/>
        <end position="102"/>
    </location>
</feature>
<dbReference type="GO" id="GO:0090575">
    <property type="term" value="C:RNA polymerase II transcription regulator complex"/>
    <property type="evidence" value="ECO:0007669"/>
    <property type="project" value="TreeGrafter"/>
</dbReference>
<dbReference type="EMBL" id="CAWUFR010000138">
    <property type="protein sequence ID" value="CAK6969602.1"/>
    <property type="molecule type" value="Genomic_DNA"/>
</dbReference>
<dbReference type="InterPro" id="IPR036388">
    <property type="entry name" value="WH-like_DNA-bd_sf"/>
</dbReference>
<evidence type="ECO:0000259" key="11">
    <source>
        <dbReference type="PROSITE" id="PS50950"/>
    </source>
</evidence>
<keyword evidence="3 8" id="KW-0863">Zinc-finger</keyword>
<organism evidence="12 13">
    <name type="scientific">Scomber scombrus</name>
    <name type="common">Atlantic mackerel</name>
    <name type="synonym">Scomber vernalis</name>
    <dbReference type="NCBI Taxonomy" id="13677"/>
    <lineage>
        <taxon>Eukaryota</taxon>
        <taxon>Metazoa</taxon>
        <taxon>Chordata</taxon>
        <taxon>Craniata</taxon>
        <taxon>Vertebrata</taxon>
        <taxon>Euteleostomi</taxon>
        <taxon>Actinopterygii</taxon>
        <taxon>Neopterygii</taxon>
        <taxon>Teleostei</taxon>
        <taxon>Neoteleostei</taxon>
        <taxon>Acanthomorphata</taxon>
        <taxon>Pelagiaria</taxon>
        <taxon>Scombriformes</taxon>
        <taxon>Scombridae</taxon>
        <taxon>Scomber</taxon>
    </lineage>
</organism>
<proteinExistence type="inferred from homology"/>
<accession>A0AAV1PGH8</accession>
<evidence type="ECO:0000256" key="8">
    <source>
        <dbReference type="PROSITE-ProRule" id="PRU00309"/>
    </source>
</evidence>
<keyword evidence="6 8" id="KW-0238">DNA-binding</keyword>
<protein>
    <submittedName>
        <fullName evidence="12">Transcription factor E2F3-like isoform X2</fullName>
    </submittedName>
</protein>
<evidence type="ECO:0000256" key="10">
    <source>
        <dbReference type="SAM" id="MobiDB-lite"/>
    </source>
</evidence>
<comment type="caution">
    <text evidence="12">The sequence shown here is derived from an EMBL/GenBank/DDBJ whole genome shotgun (WGS) entry which is preliminary data.</text>
</comment>
<feature type="compositionally biased region" description="Basic and acidic residues" evidence="10">
    <location>
        <begin position="158"/>
        <end position="170"/>
    </location>
</feature>
<dbReference type="PROSITE" id="PS50950">
    <property type="entry name" value="ZF_THAP"/>
    <property type="match status" value="1"/>
</dbReference>
<dbReference type="GO" id="GO:0000981">
    <property type="term" value="F:DNA-binding transcription factor activity, RNA polymerase II-specific"/>
    <property type="evidence" value="ECO:0007669"/>
    <property type="project" value="TreeGrafter"/>
</dbReference>